<name>A0AAV7XRZ3_9NEOP</name>
<dbReference type="PANTHER" id="PTHR14365">
    <property type="entry name" value="APOPTOSIS REGULATORY PROTEIN SIVA"/>
    <property type="match status" value="1"/>
</dbReference>
<dbReference type="InterPro" id="IPR022773">
    <property type="entry name" value="Siva"/>
</dbReference>
<dbReference type="Pfam" id="PF05458">
    <property type="entry name" value="Siva"/>
    <property type="match status" value="1"/>
</dbReference>
<dbReference type="AlphaFoldDB" id="A0AAV7XRZ3"/>
<accession>A0AAV7XRZ3</accession>
<dbReference type="PANTHER" id="PTHR14365:SF1">
    <property type="entry name" value="APOPTOSIS REGULATORY PROTEIN SIVA"/>
    <property type="match status" value="1"/>
</dbReference>
<evidence type="ECO:0000313" key="1">
    <source>
        <dbReference type="EMBL" id="KAJ1527473.1"/>
    </source>
</evidence>
<keyword evidence="2" id="KW-1185">Reference proteome</keyword>
<dbReference type="EMBL" id="JAPTSV010000005">
    <property type="protein sequence ID" value="KAJ1527473.1"/>
    <property type="molecule type" value="Genomic_DNA"/>
</dbReference>
<dbReference type="GO" id="GO:0005175">
    <property type="term" value="F:CD27 receptor binding"/>
    <property type="evidence" value="ECO:0007669"/>
    <property type="project" value="TreeGrafter"/>
</dbReference>
<protein>
    <recommendedName>
        <fullName evidence="3">Apoptosis regulatory protein Siva</fullName>
    </recommendedName>
</protein>
<dbReference type="Proteomes" id="UP001075354">
    <property type="component" value="Chromosome 5"/>
</dbReference>
<proteinExistence type="predicted"/>
<dbReference type="GO" id="GO:0097191">
    <property type="term" value="P:extrinsic apoptotic signaling pathway"/>
    <property type="evidence" value="ECO:0007669"/>
    <property type="project" value="TreeGrafter"/>
</dbReference>
<comment type="caution">
    <text evidence="1">The sequence shown here is derived from an EMBL/GenBank/DDBJ whole genome shotgun (WGS) entry which is preliminary data.</text>
</comment>
<organism evidence="1 2">
    <name type="scientific">Megalurothrips usitatus</name>
    <name type="common">bean blossom thrips</name>
    <dbReference type="NCBI Taxonomy" id="439358"/>
    <lineage>
        <taxon>Eukaryota</taxon>
        <taxon>Metazoa</taxon>
        <taxon>Ecdysozoa</taxon>
        <taxon>Arthropoda</taxon>
        <taxon>Hexapoda</taxon>
        <taxon>Insecta</taxon>
        <taxon>Pterygota</taxon>
        <taxon>Neoptera</taxon>
        <taxon>Paraneoptera</taxon>
        <taxon>Thysanoptera</taxon>
        <taxon>Terebrantia</taxon>
        <taxon>Thripoidea</taxon>
        <taxon>Thripidae</taxon>
        <taxon>Megalurothrips</taxon>
    </lineage>
</organism>
<gene>
    <name evidence="1" type="ORF">ONE63_007446</name>
</gene>
<evidence type="ECO:0008006" key="3">
    <source>
        <dbReference type="Google" id="ProtNLM"/>
    </source>
</evidence>
<evidence type="ECO:0000313" key="2">
    <source>
        <dbReference type="Proteomes" id="UP001075354"/>
    </source>
</evidence>
<reference evidence="1" key="1">
    <citation type="submission" date="2022-12" db="EMBL/GenBank/DDBJ databases">
        <title>Chromosome-level genome assembly of the bean flower thrips Megalurothrips usitatus.</title>
        <authorList>
            <person name="Ma L."/>
            <person name="Liu Q."/>
            <person name="Li H."/>
            <person name="Cai W."/>
        </authorList>
    </citation>
    <scope>NUCLEOTIDE SEQUENCE</scope>
    <source>
        <strain evidence="1">Cailab_2022a</strain>
    </source>
</reference>
<sequence length="181" mass="20223">MFAFVCPTVNMVKRSCPFTDDMNPQMKVHVSEKEVAEGVMSDQHMKNVYDKTKDLLFLGARKKSSPQSSVETNVLQNGQQAENVVVSTHVGSAPSLKQMQLTCQGQLSTPKDNENNEVKMRLPCSRCCVKNHQEMHSCSFCDTPLCISCIRSCTKCEESFCVACSFDMYDGSEGYICRNCC</sequence>